<dbReference type="AlphaFoldDB" id="A0A2M7Z5Y4"/>
<organism evidence="2 3">
    <name type="scientific">Candidatus Magasanikbacteria bacterium CG_4_9_14_3_um_filter_32_9</name>
    <dbReference type="NCBI Taxonomy" id="1974644"/>
    <lineage>
        <taxon>Bacteria</taxon>
        <taxon>Candidatus Magasanikiibacteriota</taxon>
    </lineage>
</organism>
<dbReference type="Gene3D" id="2.30.130.30">
    <property type="entry name" value="Hypothetical protein"/>
    <property type="match status" value="1"/>
</dbReference>
<evidence type="ECO:0000313" key="3">
    <source>
        <dbReference type="Proteomes" id="UP000230843"/>
    </source>
</evidence>
<reference evidence="3" key="1">
    <citation type="submission" date="2017-09" db="EMBL/GenBank/DDBJ databases">
        <title>Depth-based differentiation of microbial function through sediment-hosted aquifers and enrichment of novel symbionts in the deep terrestrial subsurface.</title>
        <authorList>
            <person name="Probst A.J."/>
            <person name="Ladd B."/>
            <person name="Jarett J.K."/>
            <person name="Geller-Mcgrath D.E."/>
            <person name="Sieber C.M.K."/>
            <person name="Emerson J.B."/>
            <person name="Anantharaman K."/>
            <person name="Thomas B.C."/>
            <person name="Malmstrom R."/>
            <person name="Stieglmeier M."/>
            <person name="Klingl A."/>
            <person name="Woyke T."/>
            <person name="Ryan C.M."/>
            <person name="Banfield J.F."/>
        </authorList>
    </citation>
    <scope>NUCLEOTIDE SEQUENCE [LARGE SCALE GENOMIC DNA]</scope>
</reference>
<dbReference type="SUPFAM" id="SSF88697">
    <property type="entry name" value="PUA domain-like"/>
    <property type="match status" value="1"/>
</dbReference>
<feature type="domain" description="ASCH" evidence="1">
    <location>
        <begin position="5"/>
        <end position="107"/>
    </location>
</feature>
<name>A0A2M7Z5Y4_9BACT</name>
<accession>A0A2M7Z5Y4</accession>
<protein>
    <recommendedName>
        <fullName evidence="1">ASCH domain-containing protein</fullName>
    </recommendedName>
</protein>
<dbReference type="InterPro" id="IPR007374">
    <property type="entry name" value="ASCH_domain"/>
</dbReference>
<dbReference type="EMBL" id="PFVJ01000082">
    <property type="protein sequence ID" value="PJA89527.1"/>
    <property type="molecule type" value="Genomic_DNA"/>
</dbReference>
<dbReference type="PANTHER" id="PTHR34204:SF2">
    <property type="entry name" value="RNA-BINDING ASCH DOMAIN PROTEIN"/>
    <property type="match status" value="1"/>
</dbReference>
<dbReference type="Proteomes" id="UP000230843">
    <property type="component" value="Unassembled WGS sequence"/>
</dbReference>
<evidence type="ECO:0000259" key="1">
    <source>
        <dbReference type="SMART" id="SM01022"/>
    </source>
</evidence>
<sequence length="107" mass="12396">MTKSFNVREPYLSYIKKGIKTIEGRLNKGKFADIKKDDIVLINDDFKVKIIGLNTYTTFKEMIMNEGIEKVIPNATSLDEAVNAYYKFYTKEQENEYGVIAIKMQLI</sequence>
<dbReference type="InterPro" id="IPR015947">
    <property type="entry name" value="PUA-like_sf"/>
</dbReference>
<dbReference type="Pfam" id="PF04266">
    <property type="entry name" value="ASCH"/>
    <property type="match status" value="1"/>
</dbReference>
<dbReference type="SMART" id="SM01022">
    <property type="entry name" value="ASCH"/>
    <property type="match status" value="1"/>
</dbReference>
<dbReference type="PIRSF" id="PIRSF016134">
    <property type="entry name" value="UCP016134"/>
    <property type="match status" value="1"/>
</dbReference>
<proteinExistence type="predicted"/>
<comment type="caution">
    <text evidence="2">The sequence shown here is derived from an EMBL/GenBank/DDBJ whole genome shotgun (WGS) entry which is preliminary data.</text>
</comment>
<dbReference type="InterPro" id="IPR016645">
    <property type="entry name" value="UCP016134"/>
</dbReference>
<evidence type="ECO:0000313" key="2">
    <source>
        <dbReference type="EMBL" id="PJA89527.1"/>
    </source>
</evidence>
<dbReference type="PANTHER" id="PTHR34204">
    <property type="entry name" value="RNA-BINDING ASCH DOMAIN PROTEIN"/>
    <property type="match status" value="1"/>
</dbReference>
<gene>
    <name evidence="2" type="ORF">CO137_03825</name>
</gene>